<dbReference type="Gene3D" id="3.40.50.11030">
    <property type="entry name" value="Threonylcarbamoyl-AMP synthase, C-terminal domain"/>
    <property type="match status" value="1"/>
</dbReference>
<keyword evidence="9 13" id="KW-0547">Nucleotide-binding</keyword>
<keyword evidence="17" id="KW-1185">Reference proteome</keyword>
<evidence type="ECO:0000256" key="9">
    <source>
        <dbReference type="ARBA" id="ARBA00022741"/>
    </source>
</evidence>
<evidence type="ECO:0000313" key="17">
    <source>
        <dbReference type="Proteomes" id="UP000231932"/>
    </source>
</evidence>
<dbReference type="Pfam" id="PF03481">
    <property type="entry name" value="Sua5_C"/>
    <property type="match status" value="1"/>
</dbReference>
<feature type="binding site" evidence="14">
    <location>
        <position position="75"/>
    </location>
    <ligand>
        <name>L-threonine</name>
        <dbReference type="ChEBI" id="CHEBI:57926"/>
    </ligand>
</feature>
<dbReference type="InterPro" id="IPR005145">
    <property type="entry name" value="Sua5_C"/>
</dbReference>
<dbReference type="Proteomes" id="UP000231932">
    <property type="component" value="Chromosome"/>
</dbReference>
<dbReference type="GO" id="GO:0061710">
    <property type="term" value="F:L-threonylcarbamoyladenylate synthase"/>
    <property type="evidence" value="ECO:0007669"/>
    <property type="project" value="UniProtKB-EC"/>
</dbReference>
<sequence length="359" mass="38361">METKWMRVAAALDDPEGLKNDPAILEAAAFLSRGETVAFPTETVYGLGADALDPAAVDKIYVAKGRPGDNPLIVHIAEKRQVDDLAKEIFPAAERLMEAFWPGPLTVVLPAANRVPRRTTGGLDTVAIRMPAHPVAAAILRVAGIPVAAPSANRSGRPSPTTAKDVWEDLAGRIPLLVDGGAAGIGVESTVIGWPQGRPVILRPGGISPEELQDVLGEPVELDASWKASVDRPLAPGMKYRHYAPKGQLYLLRGDLDTARAEIVRRATDDHAAGRRVGVLTTAEGRTAYPPFCEVVACGTRRDLATVAAGLFSALRFFDHRGCEVIYAEPFPPEGIGWAILNRLIKAAGHRVIQVPRAT</sequence>
<dbReference type="InterPro" id="IPR006070">
    <property type="entry name" value="Sua5-like_dom"/>
</dbReference>
<gene>
    <name evidence="16" type="ORF">CVV65_16105</name>
</gene>
<dbReference type="FunFam" id="3.90.870.10:FF:000009">
    <property type="entry name" value="Threonylcarbamoyl-AMP synthase, putative"/>
    <property type="match status" value="1"/>
</dbReference>
<dbReference type="AlphaFoldDB" id="A0A2K8NDA6"/>
<evidence type="ECO:0000256" key="8">
    <source>
        <dbReference type="ARBA" id="ARBA00022695"/>
    </source>
</evidence>
<proteinExistence type="inferred from homology"/>
<dbReference type="KEGG" id="kyr:CVV65_16105"/>
<comment type="subcellular location">
    <subcellularLocation>
        <location evidence="1 13">Cytoplasm</location>
    </subcellularLocation>
</comment>
<comment type="catalytic activity">
    <reaction evidence="12 13">
        <text>L-threonine + hydrogencarbonate + ATP = L-threonylcarbamoyladenylate + diphosphate + H2O</text>
        <dbReference type="Rhea" id="RHEA:36407"/>
        <dbReference type="ChEBI" id="CHEBI:15377"/>
        <dbReference type="ChEBI" id="CHEBI:17544"/>
        <dbReference type="ChEBI" id="CHEBI:30616"/>
        <dbReference type="ChEBI" id="CHEBI:33019"/>
        <dbReference type="ChEBI" id="CHEBI:57926"/>
        <dbReference type="ChEBI" id="CHEBI:73682"/>
        <dbReference type="EC" id="2.7.7.87"/>
    </reaction>
</comment>
<dbReference type="InterPro" id="IPR010923">
    <property type="entry name" value="T(6)A37_SUA5"/>
</dbReference>
<feature type="binding site" evidence="14">
    <location>
        <position position="151"/>
    </location>
    <ligand>
        <name>ATP</name>
        <dbReference type="ChEBI" id="CHEBI:30616"/>
    </ligand>
</feature>
<keyword evidence="10 13" id="KW-0067">ATP-binding</keyword>
<dbReference type="OrthoDB" id="9814580at2"/>
<dbReference type="GO" id="GO:0003725">
    <property type="term" value="F:double-stranded RNA binding"/>
    <property type="evidence" value="ECO:0007669"/>
    <property type="project" value="UniProtKB-UniRule"/>
</dbReference>
<feature type="binding site" evidence="14">
    <location>
        <position position="43"/>
    </location>
    <ligand>
        <name>L-threonine</name>
        <dbReference type="ChEBI" id="CHEBI:57926"/>
    </ligand>
</feature>
<evidence type="ECO:0000256" key="10">
    <source>
        <dbReference type="ARBA" id="ARBA00022840"/>
    </source>
</evidence>
<dbReference type="EC" id="2.7.7.87" evidence="3 13"/>
<keyword evidence="6 13" id="KW-0808">Transferase</keyword>
<dbReference type="NCBIfam" id="TIGR00057">
    <property type="entry name" value="L-threonylcarbamoyladenylate synthase"/>
    <property type="match status" value="1"/>
</dbReference>
<feature type="binding site" evidence="14">
    <location>
        <position position="70"/>
    </location>
    <ligand>
        <name>ATP</name>
        <dbReference type="ChEBI" id="CHEBI:30616"/>
    </ligand>
</feature>
<evidence type="ECO:0000256" key="12">
    <source>
        <dbReference type="ARBA" id="ARBA00048366"/>
    </source>
</evidence>
<dbReference type="SUPFAM" id="SSF55821">
    <property type="entry name" value="YrdC/RibB"/>
    <property type="match status" value="1"/>
</dbReference>
<dbReference type="RefSeq" id="WP_100669005.1">
    <property type="nucleotide sequence ID" value="NZ_CP024955.1"/>
</dbReference>
<dbReference type="PROSITE" id="PS51163">
    <property type="entry name" value="YRDC"/>
    <property type="match status" value="1"/>
</dbReference>
<evidence type="ECO:0000256" key="5">
    <source>
        <dbReference type="ARBA" id="ARBA00022490"/>
    </source>
</evidence>
<feature type="binding site" evidence="14">
    <location>
        <position position="189"/>
    </location>
    <ligand>
        <name>L-threonine</name>
        <dbReference type="ChEBI" id="CHEBI:57926"/>
    </ligand>
</feature>
<evidence type="ECO:0000256" key="14">
    <source>
        <dbReference type="PIRSR" id="PIRSR004930-1"/>
    </source>
</evidence>
<reference evidence="17" key="1">
    <citation type="submission" date="2017-11" db="EMBL/GenBank/DDBJ databases">
        <title>Complete Genome Sequence of Kyrpidia sp. Strain EA-1, a thermophilic, hydrogen-oxidizing Bacterium, isolated from the Azores.</title>
        <authorList>
            <person name="Reiner J.E."/>
            <person name="Lapp C.J."/>
            <person name="Bunk B."/>
            <person name="Gescher J."/>
        </authorList>
    </citation>
    <scope>NUCLEOTIDE SEQUENCE [LARGE SCALE GENOMIC DNA]</scope>
    <source>
        <strain evidence="17">EA-1</strain>
    </source>
</reference>
<dbReference type="EMBL" id="CP024955">
    <property type="protein sequence ID" value="ATY86262.1"/>
    <property type="molecule type" value="Genomic_DNA"/>
</dbReference>
<dbReference type="PANTHER" id="PTHR17490:SF16">
    <property type="entry name" value="THREONYLCARBAMOYL-AMP SYNTHASE"/>
    <property type="match status" value="1"/>
</dbReference>
<keyword evidence="7 13" id="KW-0819">tRNA processing</keyword>
<evidence type="ECO:0000256" key="6">
    <source>
        <dbReference type="ARBA" id="ARBA00022679"/>
    </source>
</evidence>
<feature type="binding site" evidence="14">
    <location>
        <position position="203"/>
    </location>
    <ligand>
        <name>ATP</name>
        <dbReference type="ChEBI" id="CHEBI:30616"/>
    </ligand>
</feature>
<feature type="binding site" evidence="14">
    <location>
        <position position="149"/>
    </location>
    <ligand>
        <name>L-threonine</name>
        <dbReference type="ChEBI" id="CHEBI:57926"/>
    </ligand>
</feature>
<evidence type="ECO:0000259" key="15">
    <source>
        <dbReference type="PROSITE" id="PS51163"/>
    </source>
</evidence>
<evidence type="ECO:0000256" key="4">
    <source>
        <dbReference type="ARBA" id="ARBA00015492"/>
    </source>
</evidence>
<comment type="similarity">
    <text evidence="2 13">Belongs to the SUA5 family.</text>
</comment>
<keyword evidence="8 13" id="KW-0548">Nucleotidyltransferase</keyword>
<protein>
    <recommendedName>
        <fullName evidence="4 13">Threonylcarbamoyl-AMP synthase</fullName>
        <shortName evidence="13">TC-AMP synthase</shortName>
        <ecNumber evidence="3 13">2.7.7.87</ecNumber>
    </recommendedName>
    <alternativeName>
        <fullName evidence="11 13">L-threonylcarbamoyladenylate synthase</fullName>
    </alternativeName>
</protein>
<dbReference type="GO" id="GO:0006450">
    <property type="term" value="P:regulation of translational fidelity"/>
    <property type="evidence" value="ECO:0007669"/>
    <property type="project" value="TreeGrafter"/>
</dbReference>
<dbReference type="GO" id="GO:0000049">
    <property type="term" value="F:tRNA binding"/>
    <property type="evidence" value="ECO:0007669"/>
    <property type="project" value="TreeGrafter"/>
</dbReference>
<comment type="function">
    <text evidence="13">Required for the formation of a threonylcarbamoyl group on adenosine at position 37 (t(6)A37) in tRNAs that read codons beginning with adenine.</text>
</comment>
<keyword evidence="5 13" id="KW-0963">Cytoplasm</keyword>
<dbReference type="Pfam" id="PF01300">
    <property type="entry name" value="Sua5_yciO_yrdC"/>
    <property type="match status" value="1"/>
</dbReference>
<evidence type="ECO:0000256" key="7">
    <source>
        <dbReference type="ARBA" id="ARBA00022694"/>
    </source>
</evidence>
<evidence type="ECO:0000256" key="13">
    <source>
        <dbReference type="PIRNR" id="PIRNR004930"/>
    </source>
</evidence>
<accession>A0A2K8NDA6</accession>
<feature type="binding site" evidence="14">
    <location>
        <position position="159"/>
    </location>
    <ligand>
        <name>ATP</name>
        <dbReference type="ChEBI" id="CHEBI:30616"/>
    </ligand>
</feature>
<dbReference type="Gene3D" id="3.90.870.10">
    <property type="entry name" value="DHBP synthase"/>
    <property type="match status" value="1"/>
</dbReference>
<feature type="binding site" evidence="14">
    <location>
        <position position="66"/>
    </location>
    <ligand>
        <name>ATP</name>
        <dbReference type="ChEBI" id="CHEBI:30616"/>
    </ligand>
</feature>
<dbReference type="GO" id="GO:0008033">
    <property type="term" value="P:tRNA processing"/>
    <property type="evidence" value="ECO:0007669"/>
    <property type="project" value="UniProtKB-KW"/>
</dbReference>
<evidence type="ECO:0000313" key="16">
    <source>
        <dbReference type="EMBL" id="ATY86262.1"/>
    </source>
</evidence>
<dbReference type="PANTHER" id="PTHR17490">
    <property type="entry name" value="SUA5"/>
    <property type="match status" value="1"/>
</dbReference>
<dbReference type="InterPro" id="IPR050156">
    <property type="entry name" value="TC-AMP_synthase_SUA5"/>
</dbReference>
<dbReference type="GO" id="GO:0005524">
    <property type="term" value="F:ATP binding"/>
    <property type="evidence" value="ECO:0007669"/>
    <property type="project" value="UniProtKB-UniRule"/>
</dbReference>
<dbReference type="GO" id="GO:0005737">
    <property type="term" value="C:cytoplasm"/>
    <property type="evidence" value="ECO:0007669"/>
    <property type="project" value="UniProtKB-SubCell"/>
</dbReference>
<dbReference type="PIRSF" id="PIRSF004930">
    <property type="entry name" value="Tln_factor_SUA5"/>
    <property type="match status" value="1"/>
</dbReference>
<evidence type="ECO:0000256" key="11">
    <source>
        <dbReference type="ARBA" id="ARBA00029774"/>
    </source>
</evidence>
<feature type="domain" description="YrdC-like" evidence="15">
    <location>
        <begin position="21"/>
        <end position="207"/>
    </location>
</feature>
<feature type="binding site" evidence="14">
    <location>
        <position position="125"/>
    </location>
    <ligand>
        <name>ATP</name>
        <dbReference type="ChEBI" id="CHEBI:30616"/>
    </ligand>
</feature>
<feature type="binding site" evidence="14">
    <location>
        <position position="129"/>
    </location>
    <ligand>
        <name>L-threonine</name>
        <dbReference type="ChEBI" id="CHEBI:57926"/>
    </ligand>
</feature>
<evidence type="ECO:0000256" key="2">
    <source>
        <dbReference type="ARBA" id="ARBA00007663"/>
    </source>
</evidence>
<dbReference type="InterPro" id="IPR017945">
    <property type="entry name" value="DHBP_synth_RibB-like_a/b_dom"/>
</dbReference>
<organism evidence="16 17">
    <name type="scientific">Kyrpidia spormannii</name>
    <dbReference type="NCBI Taxonomy" id="2055160"/>
    <lineage>
        <taxon>Bacteria</taxon>
        <taxon>Bacillati</taxon>
        <taxon>Bacillota</taxon>
        <taxon>Bacilli</taxon>
        <taxon>Bacillales</taxon>
        <taxon>Alicyclobacillaceae</taxon>
        <taxon>Kyrpidia</taxon>
    </lineage>
</organism>
<name>A0A2K8NDA6_9BACL</name>
<feature type="binding site" evidence="14">
    <location>
        <position position="243"/>
    </location>
    <ligand>
        <name>ATP</name>
        <dbReference type="ChEBI" id="CHEBI:30616"/>
    </ligand>
</feature>
<dbReference type="InterPro" id="IPR038385">
    <property type="entry name" value="Sua5/YwlC_C"/>
</dbReference>
<evidence type="ECO:0000256" key="1">
    <source>
        <dbReference type="ARBA" id="ARBA00004496"/>
    </source>
</evidence>
<evidence type="ECO:0000256" key="3">
    <source>
        <dbReference type="ARBA" id="ARBA00012584"/>
    </source>
</evidence>